<name>X1N6Z2_9ZZZZ</name>
<reference evidence="1" key="1">
    <citation type="journal article" date="2014" name="Front. Microbiol.">
        <title>High frequency of phylogenetically diverse reductive dehalogenase-homologous genes in deep subseafloor sedimentary metagenomes.</title>
        <authorList>
            <person name="Kawai M."/>
            <person name="Futagami T."/>
            <person name="Toyoda A."/>
            <person name="Takaki Y."/>
            <person name="Nishi S."/>
            <person name="Hori S."/>
            <person name="Arai W."/>
            <person name="Tsubouchi T."/>
            <person name="Morono Y."/>
            <person name="Uchiyama I."/>
            <person name="Ito T."/>
            <person name="Fujiyama A."/>
            <person name="Inagaki F."/>
            <person name="Takami H."/>
        </authorList>
    </citation>
    <scope>NUCLEOTIDE SEQUENCE</scope>
    <source>
        <strain evidence="1">Expedition CK06-06</strain>
    </source>
</reference>
<sequence>ALYPTGFAKGILPKGFLWSYGTQVVIQSYTTACPAGRPSG</sequence>
<accession>X1N6Z2</accession>
<dbReference type="AlphaFoldDB" id="X1N6Z2"/>
<comment type="caution">
    <text evidence="1">The sequence shown here is derived from an EMBL/GenBank/DDBJ whole genome shotgun (WGS) entry which is preliminary data.</text>
</comment>
<protein>
    <submittedName>
        <fullName evidence="1">Uncharacterized protein</fullName>
    </submittedName>
</protein>
<evidence type="ECO:0000313" key="1">
    <source>
        <dbReference type="EMBL" id="GAI22615.1"/>
    </source>
</evidence>
<gene>
    <name evidence="1" type="ORF">S06H3_31561</name>
</gene>
<proteinExistence type="predicted"/>
<feature type="non-terminal residue" evidence="1">
    <location>
        <position position="1"/>
    </location>
</feature>
<dbReference type="EMBL" id="BARV01018701">
    <property type="protein sequence ID" value="GAI22615.1"/>
    <property type="molecule type" value="Genomic_DNA"/>
</dbReference>
<organism evidence="1">
    <name type="scientific">marine sediment metagenome</name>
    <dbReference type="NCBI Taxonomy" id="412755"/>
    <lineage>
        <taxon>unclassified sequences</taxon>
        <taxon>metagenomes</taxon>
        <taxon>ecological metagenomes</taxon>
    </lineage>
</organism>